<accession>A0A8J3HUR2</accession>
<dbReference type="InterPro" id="IPR038726">
    <property type="entry name" value="PDDEXK_AddAB-type"/>
</dbReference>
<dbReference type="SUPFAM" id="SSF52980">
    <property type="entry name" value="Restriction endonuclease-like"/>
    <property type="match status" value="1"/>
</dbReference>
<protein>
    <submittedName>
        <fullName evidence="2">Double-strand break repair protein AddB</fullName>
    </submittedName>
</protein>
<dbReference type="InterPro" id="IPR011335">
    <property type="entry name" value="Restrct_endonuc-II-like"/>
</dbReference>
<evidence type="ECO:0000313" key="2">
    <source>
        <dbReference type="EMBL" id="GHM59369.1"/>
    </source>
</evidence>
<keyword evidence="3" id="KW-1185">Reference proteome</keyword>
<dbReference type="Proteomes" id="UP000637906">
    <property type="component" value="Unassembled WGS sequence"/>
</dbReference>
<dbReference type="EMBL" id="BNGU01000010">
    <property type="protein sequence ID" value="GHM59369.1"/>
    <property type="molecule type" value="Genomic_DNA"/>
</dbReference>
<dbReference type="Pfam" id="PF12705">
    <property type="entry name" value="PDDEXK_1"/>
    <property type="match status" value="1"/>
</dbReference>
<dbReference type="InterPro" id="IPR027417">
    <property type="entry name" value="P-loop_NTPase"/>
</dbReference>
<gene>
    <name evidence="2" type="ORF">sL5_03620</name>
</gene>
<feature type="domain" description="PD-(D/E)XK endonuclease-like" evidence="1">
    <location>
        <begin position="572"/>
        <end position="780"/>
    </location>
</feature>
<dbReference type="InterPro" id="IPR011604">
    <property type="entry name" value="PDDEXK-like_dom_sf"/>
</dbReference>
<evidence type="ECO:0000313" key="3">
    <source>
        <dbReference type="Proteomes" id="UP000637906"/>
    </source>
</evidence>
<dbReference type="Gene3D" id="3.90.320.10">
    <property type="match status" value="1"/>
</dbReference>
<dbReference type="AlphaFoldDB" id="A0A8J3HUR2"/>
<proteinExistence type="predicted"/>
<evidence type="ECO:0000259" key="1">
    <source>
        <dbReference type="Pfam" id="PF12705"/>
    </source>
</evidence>
<comment type="caution">
    <text evidence="2">The sequence shown here is derived from an EMBL/GenBank/DDBJ whole genome shotgun (WGS) entry which is preliminary data.</text>
</comment>
<dbReference type="SUPFAM" id="SSF52540">
    <property type="entry name" value="P-loop containing nucleoside triphosphate hydrolases"/>
    <property type="match status" value="1"/>
</dbReference>
<sequence>MPNIVSFENIDEEHLILNIDKVKVISPIRRILLLTEFIIKWNRDNKENLPISVVHNLTSLLDELGHNQIPISALNLDDSTEHWQSRFLSEFAQAWGSVLQNEIDPLEHKNNYINNIIYSKDEHVIFAGIHPSKICHALIKIIYNLEFGLIVLPNLDLCMKEEEWSRINEEHYQYCLKGLLDYVGASREDVQYLTAAPKIGNELIEYAFDLSKNLYDFNTKEDSNFEIITCKSQEEEAQIISMIIKNEENVSLFISDGLLSKRINSLLNEESATDNYYLYITFLLYILDILTSNWGSVELLSLLKHPFIDLGYPKDEYNKILADFEIKILRNLNQMGIEAIKKGIDSYNDSEISSFFSKVEPGFAPLTSNINHNISKIAKAHIECVQRLSKFLQLGNEISDFMVALIRECEKVEINTLELYQKILNLLLQNKFSSISNHLHRFSLHKNKVVILTNFNEGHFPPDFQNPLLSPSMRKQIGLPSTQIGYFQYTLYNLMHAEKVYITRSVKGISGVNRKPFLLQRLEMLIRKNGNALNKQPFKEWLKLLTKPDFIISCSRPKPKPPIDVRLKKLQTLSSTAVEKLIRNPYSFYAEYILDLKPLRELNFKPTIMHFGITIHKIFEKYLLSQNNSYEILLNIAHKYMNFPSIQSIWWPKFQKIAKDFFKLDVERRKNFSVVEVEKAFSWPLSEKITIRAKCDRIEHLLDGSIAIIDYKTGSLPTQSDVEISPQLILQAITAMHSMNREIKELMYWRFNGKQAEIFTIENHEEIVQFLSTNIKDFLSNFLNENVPFTASYSLNLKRSSNYKHLERTEEWL</sequence>
<name>A0A8J3HUR2_9RICK</name>
<reference evidence="2 3" key="1">
    <citation type="journal article" date="2021" name="Microb. Ecol.">
        <title>Candidatus Mesenet longicola: Novel Endosymbionts of Brontispa longissima that Induce Cytoplasmic Incompatibility.</title>
        <authorList>
            <person name="Takano S."/>
            <person name="Gotoh Y."/>
            <person name="Hayashi T."/>
        </authorList>
    </citation>
    <scope>NUCLEOTIDE SEQUENCE [LARGE SCALE GENOMIC DNA]</scope>
    <source>
        <strain evidence="2">L5</strain>
    </source>
</reference>
<organism evidence="2 3">
    <name type="scientific">Candidatus Mesenet longicola</name>
    <dbReference type="NCBI Taxonomy" id="1892558"/>
    <lineage>
        <taxon>Bacteria</taxon>
        <taxon>Pseudomonadati</taxon>
        <taxon>Pseudomonadota</taxon>
        <taxon>Alphaproteobacteria</taxon>
        <taxon>Rickettsiales</taxon>
        <taxon>Anaplasmataceae</taxon>
        <taxon>Candidatus Mesenet</taxon>
    </lineage>
</organism>